<evidence type="ECO:0000256" key="6">
    <source>
        <dbReference type="ARBA" id="ARBA00023098"/>
    </source>
</evidence>
<proteinExistence type="predicted"/>
<dbReference type="GO" id="GO:0004623">
    <property type="term" value="F:phospholipase A2 activity"/>
    <property type="evidence" value="ECO:0007669"/>
    <property type="project" value="UniProtKB-EC"/>
</dbReference>
<accession>A0A1D2AJC0</accession>
<feature type="domain" description="Phospholipase A2-like central" evidence="7">
    <location>
        <begin position="89"/>
        <end position="187"/>
    </location>
</feature>
<keyword evidence="4" id="KW-0106">Calcium</keyword>
<dbReference type="InterPro" id="IPR036444">
    <property type="entry name" value="PLipase_A2_dom_sf"/>
</dbReference>
<dbReference type="GO" id="GO:0050482">
    <property type="term" value="P:arachidonate secretion"/>
    <property type="evidence" value="ECO:0007669"/>
    <property type="project" value="InterPro"/>
</dbReference>
<keyword evidence="6" id="KW-0443">Lipid metabolism</keyword>
<dbReference type="Gene3D" id="1.20.90.10">
    <property type="entry name" value="Phospholipase A2 domain"/>
    <property type="match status" value="1"/>
</dbReference>
<comment type="cofactor">
    <cofactor evidence="2">
        <name>Ca(2+)</name>
        <dbReference type="ChEBI" id="CHEBI:29108"/>
    </cofactor>
</comment>
<evidence type="ECO:0000313" key="8">
    <source>
        <dbReference type="EMBL" id="JAT79248.1"/>
    </source>
</evidence>
<keyword evidence="3" id="KW-0378">Hydrolase</keyword>
<dbReference type="GO" id="GO:0016042">
    <property type="term" value="P:lipid catabolic process"/>
    <property type="evidence" value="ECO:0007669"/>
    <property type="project" value="UniProtKB-KW"/>
</dbReference>
<evidence type="ECO:0000256" key="3">
    <source>
        <dbReference type="ARBA" id="ARBA00022801"/>
    </source>
</evidence>
<feature type="non-terminal residue" evidence="8">
    <location>
        <position position="1"/>
    </location>
</feature>
<protein>
    <submittedName>
        <fullName evidence="8">Phospholipase a2</fullName>
    </submittedName>
</protein>
<dbReference type="PANTHER" id="PTHR12253">
    <property type="entry name" value="RH14732P"/>
    <property type="match status" value="1"/>
</dbReference>
<evidence type="ECO:0000256" key="4">
    <source>
        <dbReference type="ARBA" id="ARBA00022837"/>
    </source>
</evidence>
<evidence type="ECO:0000259" key="7">
    <source>
        <dbReference type="Pfam" id="PF05826"/>
    </source>
</evidence>
<reference evidence="8" key="1">
    <citation type="submission" date="2016-07" db="EMBL/GenBank/DDBJ databases">
        <title>Salivary Glands transcriptome analysis on engorged females of Ornithodoros brasiliensis (Acari:Argasidae).</title>
        <authorList>
            <person name="Simons S.M."/>
            <person name="Carvalho E."/>
            <person name="Junqueira-de-Azevedo I."/>
            <person name="Ho P.L."/>
            <person name="Giovanni D."/>
            <person name="Mendonca R."/>
            <person name="Onofrio V."/>
            <person name="Landulfo G."/>
            <person name="Ramirez D."/>
            <person name="Barros-Battesti D."/>
        </authorList>
    </citation>
    <scope>NUCLEOTIDE SEQUENCE</scope>
    <source>
        <strain evidence="8">Female</strain>
        <tissue evidence="8">Salivary gland</tissue>
    </source>
</reference>
<sequence length="259" mass="29382">TEASKTINLTVECPLLKKLAEGGEVGNLITYIIGWFWGDVAKVAAAPAIVTPHQQWGIMNYTKRCNKPEFGPIPKDILLLKWNLNGTYIYPGTKWCGAGNISTEGEYTENPWNKTDECCKAHDNSKSFIEAGQIHNESGLYNRYPYTITSCPEDMKLFNCLLNKNSSQVSEFGQAFFDAMNVPCFAETYETKCTGFDGGRRCYVDTNSTRRWRFVAPANFYNAHLKKMYNVTREEKTKTSEGDVTLKDFCEKRSPIELH</sequence>
<evidence type="ECO:0000256" key="1">
    <source>
        <dbReference type="ARBA" id="ARBA00001604"/>
    </source>
</evidence>
<comment type="catalytic activity">
    <reaction evidence="1">
        <text>a 1,2-diacyl-sn-glycero-3-phosphocholine + H2O = a 1-acyl-sn-glycero-3-phosphocholine + a fatty acid + H(+)</text>
        <dbReference type="Rhea" id="RHEA:15801"/>
        <dbReference type="ChEBI" id="CHEBI:15377"/>
        <dbReference type="ChEBI" id="CHEBI:15378"/>
        <dbReference type="ChEBI" id="CHEBI:28868"/>
        <dbReference type="ChEBI" id="CHEBI:57643"/>
        <dbReference type="ChEBI" id="CHEBI:58168"/>
        <dbReference type="EC" id="3.1.1.4"/>
    </reaction>
</comment>
<dbReference type="InterPro" id="IPR016090">
    <property type="entry name" value="PLA2-like_dom"/>
</dbReference>
<dbReference type="GO" id="GO:0006644">
    <property type="term" value="P:phospholipid metabolic process"/>
    <property type="evidence" value="ECO:0007669"/>
    <property type="project" value="InterPro"/>
</dbReference>
<dbReference type="EMBL" id="GETE01000129">
    <property type="protein sequence ID" value="JAT79248.1"/>
    <property type="molecule type" value="Transcribed_RNA"/>
</dbReference>
<evidence type="ECO:0000256" key="2">
    <source>
        <dbReference type="ARBA" id="ARBA00001913"/>
    </source>
</evidence>
<name>A0A1D2AJC0_ORNBR</name>
<dbReference type="SUPFAM" id="SSF48619">
    <property type="entry name" value="Phospholipase A2, PLA2"/>
    <property type="match status" value="1"/>
</dbReference>
<evidence type="ECO:0000256" key="5">
    <source>
        <dbReference type="ARBA" id="ARBA00022963"/>
    </source>
</evidence>
<dbReference type="Pfam" id="PF05826">
    <property type="entry name" value="Phospholip_A2_2"/>
    <property type="match status" value="1"/>
</dbReference>
<keyword evidence="5" id="KW-0442">Lipid degradation</keyword>
<dbReference type="AlphaFoldDB" id="A0A1D2AJC0"/>
<organism evidence="8">
    <name type="scientific">Ornithodoros brasiliensis</name>
    <name type="common">Mouro tick</name>
    <dbReference type="NCBI Taxonomy" id="888526"/>
    <lineage>
        <taxon>Eukaryota</taxon>
        <taxon>Metazoa</taxon>
        <taxon>Ecdysozoa</taxon>
        <taxon>Arthropoda</taxon>
        <taxon>Chelicerata</taxon>
        <taxon>Arachnida</taxon>
        <taxon>Acari</taxon>
        <taxon>Parasitiformes</taxon>
        <taxon>Ixodida</taxon>
        <taxon>Ixodoidea</taxon>
        <taxon>Argasidae</taxon>
        <taxon>Ornithodorinae</taxon>
        <taxon>Ornithodoros</taxon>
    </lineage>
</organism>